<organism evidence="2 3">
    <name type="scientific">Catenaria anguillulae PL171</name>
    <dbReference type="NCBI Taxonomy" id="765915"/>
    <lineage>
        <taxon>Eukaryota</taxon>
        <taxon>Fungi</taxon>
        <taxon>Fungi incertae sedis</taxon>
        <taxon>Blastocladiomycota</taxon>
        <taxon>Blastocladiomycetes</taxon>
        <taxon>Blastocladiales</taxon>
        <taxon>Catenariaceae</taxon>
        <taxon>Catenaria</taxon>
    </lineage>
</organism>
<sequence>MQHFDRSASSSASSLGLSASAAGSTSAPPPRKRPRFKVVFGPSQGSSGQGSGNASASGSGSESGSSSVSSSSTVSPLVPSPLVVGTADAVGVGVARGSDKSTVPVAVPPVLNTTTSVVDVALTDPYTSVPMAVTVAQGASVPDGAGSRGDDDGGVGIAVRSAGVQCQPAAASSLGFVHTDPSPQPVTVLTRSSVAEDGDAEAMSAPSPGHTHVAQRLQDPNPPPPPAEFILDAPSRLTPPSRTWHDETLDNDGDVIMAEVHRDAPRSPIDHAADPLAPKPPTLIVQPPSSPTCDPTPASALKPRSPSCLQPAAQSKSNSGMLPLGESDLSDLSDLDDEQLAALSPEATSAASDVDSSVSEDSVGAKAKSTGKRARPRASVTAGAKKRAKRNLQLDGEAEPQTTRRVGVQPVVINGVSSHVPAANGGGFQLAGVGSGLGFIFGRRVRTPYQELEEFRQMLNPWDLVTTLEPAEFDADLLFFKRVLGQAPPSPPPPAPLPHTTSALLSPLSATSARPKRRRSPSPSIPTGPGRASTTSPITVPVRPTRGAIRRKQARSLSPTPMAIANTASTPAVSASSLPVRSPRSLSPNLVRISPDHVEVVVPPPTLPLSGKGIRTPSRGLSPVKEAATVATAVTSSLNADSLATAPVRGSRGVRRLGGRRPEATTVGAESRGPRAGARGRGRPRRGEQKVADGQGSDAGLSAEALSSSVQLTGVASGSTERTEATAN</sequence>
<feature type="region of interest" description="Disordered" evidence="1">
    <location>
        <begin position="266"/>
        <end position="331"/>
    </location>
</feature>
<comment type="caution">
    <text evidence="2">The sequence shown here is derived from an EMBL/GenBank/DDBJ whole genome shotgun (WGS) entry which is preliminary data.</text>
</comment>
<feature type="region of interest" description="Disordered" evidence="1">
    <location>
        <begin position="1"/>
        <end position="80"/>
    </location>
</feature>
<gene>
    <name evidence="2" type="ORF">BCR44DRAFT_195414</name>
</gene>
<evidence type="ECO:0000313" key="2">
    <source>
        <dbReference type="EMBL" id="ORZ35751.1"/>
    </source>
</evidence>
<feature type="compositionally biased region" description="Low complexity" evidence="1">
    <location>
        <begin position="37"/>
        <end position="80"/>
    </location>
</feature>
<name>A0A1Y2HPM6_9FUNG</name>
<proteinExistence type="predicted"/>
<feature type="compositionally biased region" description="Low complexity" evidence="1">
    <location>
        <begin position="521"/>
        <end position="531"/>
    </location>
</feature>
<feature type="compositionally biased region" description="Low complexity" evidence="1">
    <location>
        <begin position="7"/>
        <end position="26"/>
    </location>
</feature>
<dbReference type="Proteomes" id="UP000193411">
    <property type="component" value="Unassembled WGS sequence"/>
</dbReference>
<feature type="region of interest" description="Disordered" evidence="1">
    <location>
        <begin position="508"/>
        <end position="556"/>
    </location>
</feature>
<dbReference type="EMBL" id="MCFL01000020">
    <property type="protein sequence ID" value="ORZ35751.1"/>
    <property type="molecule type" value="Genomic_DNA"/>
</dbReference>
<feature type="region of interest" description="Disordered" evidence="1">
    <location>
        <begin position="195"/>
        <end position="250"/>
    </location>
</feature>
<feature type="compositionally biased region" description="Low complexity" evidence="1">
    <location>
        <begin position="345"/>
        <end position="362"/>
    </location>
</feature>
<protein>
    <submittedName>
        <fullName evidence="2">Uncharacterized protein</fullName>
    </submittedName>
</protein>
<dbReference type="AlphaFoldDB" id="A0A1Y2HPM6"/>
<feature type="compositionally biased region" description="Polar residues" evidence="1">
    <location>
        <begin position="705"/>
        <end position="720"/>
    </location>
</feature>
<feature type="region of interest" description="Disordered" evidence="1">
    <location>
        <begin position="345"/>
        <end position="405"/>
    </location>
</feature>
<keyword evidence="3" id="KW-1185">Reference proteome</keyword>
<evidence type="ECO:0000256" key="1">
    <source>
        <dbReference type="SAM" id="MobiDB-lite"/>
    </source>
</evidence>
<accession>A0A1Y2HPM6</accession>
<evidence type="ECO:0000313" key="3">
    <source>
        <dbReference type="Proteomes" id="UP000193411"/>
    </source>
</evidence>
<feature type="region of interest" description="Disordered" evidence="1">
    <location>
        <begin position="649"/>
        <end position="728"/>
    </location>
</feature>
<reference evidence="2 3" key="1">
    <citation type="submission" date="2016-07" db="EMBL/GenBank/DDBJ databases">
        <title>Pervasive Adenine N6-methylation of Active Genes in Fungi.</title>
        <authorList>
            <consortium name="DOE Joint Genome Institute"/>
            <person name="Mondo S.J."/>
            <person name="Dannebaum R.O."/>
            <person name="Kuo R.C."/>
            <person name="Labutti K."/>
            <person name="Haridas S."/>
            <person name="Kuo A."/>
            <person name="Salamov A."/>
            <person name="Ahrendt S.R."/>
            <person name="Lipzen A."/>
            <person name="Sullivan W."/>
            <person name="Andreopoulos W.B."/>
            <person name="Clum A."/>
            <person name="Lindquist E."/>
            <person name="Daum C."/>
            <person name="Ramamoorthy G.K."/>
            <person name="Gryganskyi A."/>
            <person name="Culley D."/>
            <person name="Magnuson J.K."/>
            <person name="James T.Y."/>
            <person name="O'Malley M.A."/>
            <person name="Stajich J.E."/>
            <person name="Spatafora J.W."/>
            <person name="Visel A."/>
            <person name="Grigoriev I.V."/>
        </authorList>
    </citation>
    <scope>NUCLEOTIDE SEQUENCE [LARGE SCALE GENOMIC DNA]</scope>
    <source>
        <strain evidence="2 3">PL171</strain>
    </source>
</reference>